<sequence length="196" mass="20936">MATDTSKVFVPAPPKVKGVIHRAELGTELPEDAATDLAVAYKDQGGVSDAGITNAQSRDVTKVKDFGGKTVATPQSDYSETLTVEFLESTNLETLKTVFGSDNVSFTAATPDKGAQIVVDHTAAALPKSVYVVDTAQGKGLRRQVVPIGQPTKVGDVVQVSKDVVKYNVTIECFEYVDGDKAFFVREYLYDGITAP</sequence>
<evidence type="ECO:0000313" key="1">
    <source>
        <dbReference type="EMBL" id="KAA0021808.1"/>
    </source>
</evidence>
<dbReference type="EMBL" id="VLNY01000007">
    <property type="protein sequence ID" value="KAA0021808.1"/>
    <property type="molecule type" value="Genomic_DNA"/>
</dbReference>
<dbReference type="AlphaFoldDB" id="A0A5A7S6N2"/>
<evidence type="ECO:0008006" key="3">
    <source>
        <dbReference type="Google" id="ProtNLM"/>
    </source>
</evidence>
<evidence type="ECO:0000313" key="2">
    <source>
        <dbReference type="Proteomes" id="UP000322244"/>
    </source>
</evidence>
<name>A0A5A7S6N2_9NOCA</name>
<comment type="caution">
    <text evidence="1">The sequence shown here is derived from an EMBL/GenBank/DDBJ whole genome shotgun (WGS) entry which is preliminary data.</text>
</comment>
<protein>
    <recommendedName>
        <fullName evidence="3">Phage tail protein</fullName>
    </recommendedName>
</protein>
<keyword evidence="2" id="KW-1185">Reference proteome</keyword>
<reference evidence="1 2" key="1">
    <citation type="submission" date="2019-07" db="EMBL/GenBank/DDBJ databases">
        <title>Rhodococcus cavernicolus sp. nov., isolated from a cave.</title>
        <authorList>
            <person name="Lee S.D."/>
        </authorList>
    </citation>
    <scope>NUCLEOTIDE SEQUENCE [LARGE SCALE GENOMIC DNA]</scope>
    <source>
        <strain evidence="1 2">C1-24</strain>
    </source>
</reference>
<proteinExistence type="predicted"/>
<dbReference type="RefSeq" id="WP_149431171.1">
    <property type="nucleotide sequence ID" value="NZ_VLNY01000007.1"/>
</dbReference>
<dbReference type="OrthoDB" id="4409685at2"/>
<dbReference type="Proteomes" id="UP000322244">
    <property type="component" value="Unassembled WGS sequence"/>
</dbReference>
<gene>
    <name evidence="1" type="ORF">FOY51_15500</name>
</gene>
<organism evidence="1 2">
    <name type="scientific">Antrihabitans cavernicola</name>
    <dbReference type="NCBI Taxonomy" id="2495913"/>
    <lineage>
        <taxon>Bacteria</taxon>
        <taxon>Bacillati</taxon>
        <taxon>Actinomycetota</taxon>
        <taxon>Actinomycetes</taxon>
        <taxon>Mycobacteriales</taxon>
        <taxon>Nocardiaceae</taxon>
        <taxon>Antrihabitans</taxon>
    </lineage>
</organism>
<accession>A0A5A7S6N2</accession>